<dbReference type="PANTHER" id="PTHR42964:SF1">
    <property type="entry name" value="POLYKETIDE BIOSYNTHESIS ENOYL-COA HYDRATASE PKSH-RELATED"/>
    <property type="match status" value="1"/>
</dbReference>
<sequence length="239" mass="25227">MAIEIDAKAKGVSVVTLAGHDAGNFVQTQDLLDLAAVLTTCASDKDLRALVITGRSNTFCGGRIGAKGLTRASEVAEDLNAILKVNSALNALSVPVIVAVEGQAFGFAFGITAQADYAIAAENAVFSLPEMSHGLPPLIVFSYLFRFVPYKRAFELAVTSRQISAQEAADAGILTEIVPTGTTLKRALEVAGKMASFDPKALGLLRKFGREAAQVHSRPMSEHAVALMSVMLAERMPAH</sequence>
<reference evidence="2" key="1">
    <citation type="submission" date="2016-10" db="EMBL/GenBank/DDBJ databases">
        <title>Sequence of Gallionella enrichment culture.</title>
        <authorList>
            <person name="Poehlein A."/>
            <person name="Muehling M."/>
            <person name="Daniel R."/>
        </authorList>
    </citation>
    <scope>NUCLEOTIDE SEQUENCE</scope>
</reference>
<name>A0A1J5PN63_9ZZZZ</name>
<dbReference type="GO" id="GO:0004300">
    <property type="term" value="F:enoyl-CoA hydratase activity"/>
    <property type="evidence" value="ECO:0007669"/>
    <property type="project" value="UniProtKB-EC"/>
</dbReference>
<organism evidence="2">
    <name type="scientific">mine drainage metagenome</name>
    <dbReference type="NCBI Taxonomy" id="410659"/>
    <lineage>
        <taxon>unclassified sequences</taxon>
        <taxon>metagenomes</taxon>
        <taxon>ecological metagenomes</taxon>
    </lineage>
</organism>
<dbReference type="CDD" id="cd06558">
    <property type="entry name" value="crotonase-like"/>
    <property type="match status" value="1"/>
</dbReference>
<proteinExistence type="inferred from homology"/>
<dbReference type="EC" id="4.2.1.17" evidence="2"/>
<protein>
    <submittedName>
        <fullName evidence="2">2,3-dehydroadipyl-CoA hydratase</fullName>
        <ecNumber evidence="2">4.2.1.17</ecNumber>
    </submittedName>
</protein>
<comment type="similarity">
    <text evidence="1">Belongs to the enoyl-CoA hydratase/isomerase family.</text>
</comment>
<dbReference type="SUPFAM" id="SSF52096">
    <property type="entry name" value="ClpP/crotonase"/>
    <property type="match status" value="1"/>
</dbReference>
<keyword evidence="2" id="KW-0456">Lyase</keyword>
<dbReference type="AlphaFoldDB" id="A0A1J5PN63"/>
<dbReference type="EMBL" id="MLJW01004959">
    <property type="protein sequence ID" value="OIQ69028.1"/>
    <property type="molecule type" value="Genomic_DNA"/>
</dbReference>
<gene>
    <name evidence="2" type="primary">paaF_16</name>
    <name evidence="2" type="ORF">GALL_493730</name>
</gene>
<dbReference type="PANTHER" id="PTHR42964">
    <property type="entry name" value="ENOYL-COA HYDRATASE"/>
    <property type="match status" value="1"/>
</dbReference>
<dbReference type="InterPro" id="IPR051683">
    <property type="entry name" value="Enoyl-CoA_Hydratase/Isomerase"/>
</dbReference>
<dbReference type="InterPro" id="IPR001753">
    <property type="entry name" value="Enoyl-CoA_hydra/iso"/>
</dbReference>
<evidence type="ECO:0000256" key="1">
    <source>
        <dbReference type="ARBA" id="ARBA00005254"/>
    </source>
</evidence>
<dbReference type="Pfam" id="PF00378">
    <property type="entry name" value="ECH_1"/>
    <property type="match status" value="1"/>
</dbReference>
<dbReference type="Gene3D" id="3.90.226.10">
    <property type="entry name" value="2-enoyl-CoA Hydratase, Chain A, domain 1"/>
    <property type="match status" value="1"/>
</dbReference>
<comment type="caution">
    <text evidence="2">The sequence shown here is derived from an EMBL/GenBank/DDBJ whole genome shotgun (WGS) entry which is preliminary data.</text>
</comment>
<evidence type="ECO:0000313" key="2">
    <source>
        <dbReference type="EMBL" id="OIQ69028.1"/>
    </source>
</evidence>
<accession>A0A1J5PN63</accession>
<dbReference type="InterPro" id="IPR029045">
    <property type="entry name" value="ClpP/crotonase-like_dom_sf"/>
</dbReference>